<dbReference type="AlphaFoldDB" id="A0A2S2DS99"/>
<evidence type="ECO:0000256" key="1">
    <source>
        <dbReference type="ARBA" id="ARBA00010875"/>
    </source>
</evidence>
<evidence type="ECO:0000256" key="3">
    <source>
        <dbReference type="ARBA" id="ARBA00022723"/>
    </source>
</evidence>
<dbReference type="NCBIfam" id="TIGR00043">
    <property type="entry name" value="rRNA maturation RNase YbeY"/>
    <property type="match status" value="1"/>
</dbReference>
<comment type="cofactor">
    <cofactor evidence="7">
        <name>Zn(2+)</name>
        <dbReference type="ChEBI" id="CHEBI:29105"/>
    </cofactor>
    <text evidence="7">Binds 1 zinc ion.</text>
</comment>
<keyword evidence="9" id="KW-1185">Reference proteome</keyword>
<evidence type="ECO:0000256" key="7">
    <source>
        <dbReference type="HAMAP-Rule" id="MF_00009"/>
    </source>
</evidence>
<dbReference type="GO" id="GO:0005737">
    <property type="term" value="C:cytoplasm"/>
    <property type="evidence" value="ECO:0007669"/>
    <property type="project" value="UniProtKB-SubCell"/>
</dbReference>
<sequence length="140" mass="16310">MIQFCSEEINFTLPHKNKHKAWLKAVAAEEQKSIGEISYIFCSDDHLLEINKTYLNHDTLTDIVTFDNSEDSKKLEGDIFISYDRIQENGKKLGTEGSELQRVMVHGLLHLAGYKDKKKEDKELMTAKEDYYLAQYFKEQ</sequence>
<organism evidence="8 9">
    <name type="scientific">Aquirufa nivalisilvae</name>
    <dbReference type="NCBI Taxonomy" id="2516557"/>
    <lineage>
        <taxon>Bacteria</taxon>
        <taxon>Pseudomonadati</taxon>
        <taxon>Bacteroidota</taxon>
        <taxon>Cytophagia</taxon>
        <taxon>Cytophagales</taxon>
        <taxon>Flectobacillaceae</taxon>
        <taxon>Aquirufa</taxon>
    </lineage>
</organism>
<evidence type="ECO:0000256" key="6">
    <source>
        <dbReference type="ARBA" id="ARBA00022833"/>
    </source>
</evidence>
<dbReference type="SUPFAM" id="SSF55486">
    <property type="entry name" value="Metalloproteases ('zincins'), catalytic domain"/>
    <property type="match status" value="1"/>
</dbReference>
<evidence type="ECO:0000313" key="9">
    <source>
        <dbReference type="Proteomes" id="UP000245468"/>
    </source>
</evidence>
<feature type="binding site" evidence="7">
    <location>
        <position position="116"/>
    </location>
    <ligand>
        <name>Zn(2+)</name>
        <dbReference type="ChEBI" id="CHEBI:29105"/>
        <note>catalytic</note>
    </ligand>
</feature>
<comment type="function">
    <text evidence="7">Single strand-specific metallo-endoribonuclease involved in late-stage 70S ribosome quality control and in maturation of the 3' terminus of the 16S rRNA.</text>
</comment>
<dbReference type="KEGG" id="psez:HME7025_00035"/>
<dbReference type="RefSeq" id="WP_109321701.1">
    <property type="nucleotide sequence ID" value="NZ_CP029346.1"/>
</dbReference>
<dbReference type="Pfam" id="PF02130">
    <property type="entry name" value="YbeY"/>
    <property type="match status" value="1"/>
</dbReference>
<dbReference type="InterPro" id="IPR023091">
    <property type="entry name" value="MetalPrtase_cat_dom_sf_prd"/>
</dbReference>
<gene>
    <name evidence="7" type="primary">ybeY</name>
    <name evidence="8" type="ORF">HME7025_00035</name>
</gene>
<dbReference type="InterPro" id="IPR002036">
    <property type="entry name" value="YbeY"/>
</dbReference>
<dbReference type="PANTHER" id="PTHR46986:SF1">
    <property type="entry name" value="ENDORIBONUCLEASE YBEY, CHLOROPLASTIC"/>
    <property type="match status" value="1"/>
</dbReference>
<keyword evidence="7" id="KW-0690">Ribosome biogenesis</keyword>
<name>A0A2S2DS99_9BACT</name>
<dbReference type="GO" id="GO:0004521">
    <property type="term" value="F:RNA endonuclease activity"/>
    <property type="evidence" value="ECO:0007669"/>
    <property type="project" value="UniProtKB-UniRule"/>
</dbReference>
<keyword evidence="4 7" id="KW-0255">Endonuclease</keyword>
<keyword evidence="6 7" id="KW-0862">Zinc</keyword>
<dbReference type="PROSITE" id="PS01306">
    <property type="entry name" value="UPF0054"/>
    <property type="match status" value="1"/>
</dbReference>
<feature type="binding site" evidence="7">
    <location>
        <position position="110"/>
    </location>
    <ligand>
        <name>Zn(2+)</name>
        <dbReference type="ChEBI" id="CHEBI:29105"/>
        <note>catalytic</note>
    </ligand>
</feature>
<dbReference type="Gene3D" id="3.40.390.30">
    <property type="entry name" value="Metalloproteases ('zincins'), catalytic domain"/>
    <property type="match status" value="1"/>
</dbReference>
<keyword evidence="2 7" id="KW-0540">Nuclease</keyword>
<dbReference type="GO" id="GO:0006364">
    <property type="term" value="P:rRNA processing"/>
    <property type="evidence" value="ECO:0007669"/>
    <property type="project" value="UniProtKB-UniRule"/>
</dbReference>
<comment type="subcellular location">
    <subcellularLocation>
        <location evidence="7">Cytoplasm</location>
    </subcellularLocation>
</comment>
<keyword evidence="5 7" id="KW-0378">Hydrolase</keyword>
<accession>A0A2S2DS99</accession>
<dbReference type="PANTHER" id="PTHR46986">
    <property type="entry name" value="ENDORIBONUCLEASE YBEY, CHLOROPLASTIC"/>
    <property type="match status" value="1"/>
</dbReference>
<evidence type="ECO:0000256" key="5">
    <source>
        <dbReference type="ARBA" id="ARBA00022801"/>
    </source>
</evidence>
<keyword evidence="7" id="KW-0698">rRNA processing</keyword>
<dbReference type="HAMAP" id="MF_00009">
    <property type="entry name" value="Endoribonucl_YbeY"/>
    <property type="match status" value="1"/>
</dbReference>
<dbReference type="InterPro" id="IPR020549">
    <property type="entry name" value="YbeY_CS"/>
</dbReference>
<evidence type="ECO:0000313" key="8">
    <source>
        <dbReference type="EMBL" id="AWL07920.1"/>
    </source>
</evidence>
<comment type="similarity">
    <text evidence="1 7">Belongs to the endoribonuclease YbeY family.</text>
</comment>
<protein>
    <recommendedName>
        <fullName evidence="7">Endoribonuclease YbeY</fullName>
        <ecNumber evidence="7">3.1.-.-</ecNumber>
    </recommendedName>
</protein>
<keyword evidence="7" id="KW-0963">Cytoplasm</keyword>
<dbReference type="GO" id="GO:0004222">
    <property type="term" value="F:metalloendopeptidase activity"/>
    <property type="evidence" value="ECO:0007669"/>
    <property type="project" value="InterPro"/>
</dbReference>
<dbReference type="EC" id="3.1.-.-" evidence="7"/>
<reference evidence="9" key="1">
    <citation type="submission" date="2018-05" db="EMBL/GenBank/DDBJ databases">
        <title>Pseudarcicella sp. HME7025 Genome sequencing and assembly.</title>
        <authorList>
            <person name="Kim H."/>
            <person name="Kang H."/>
            <person name="Joh K."/>
        </authorList>
    </citation>
    <scope>NUCLEOTIDE SEQUENCE [LARGE SCALE GENOMIC DNA]</scope>
    <source>
        <strain evidence="9">HME7025</strain>
    </source>
</reference>
<proteinExistence type="inferred from homology"/>
<keyword evidence="3 7" id="KW-0479">Metal-binding</keyword>
<dbReference type="OrthoDB" id="9811984at2"/>
<feature type="binding site" evidence="7">
    <location>
        <position position="106"/>
    </location>
    <ligand>
        <name>Zn(2+)</name>
        <dbReference type="ChEBI" id="CHEBI:29105"/>
        <note>catalytic</note>
    </ligand>
</feature>
<dbReference type="Proteomes" id="UP000245468">
    <property type="component" value="Chromosome"/>
</dbReference>
<evidence type="ECO:0000256" key="2">
    <source>
        <dbReference type="ARBA" id="ARBA00022722"/>
    </source>
</evidence>
<evidence type="ECO:0000256" key="4">
    <source>
        <dbReference type="ARBA" id="ARBA00022759"/>
    </source>
</evidence>
<dbReference type="EMBL" id="CP029346">
    <property type="protein sequence ID" value="AWL07920.1"/>
    <property type="molecule type" value="Genomic_DNA"/>
</dbReference>
<dbReference type="GO" id="GO:0008270">
    <property type="term" value="F:zinc ion binding"/>
    <property type="evidence" value="ECO:0007669"/>
    <property type="project" value="UniProtKB-UniRule"/>
</dbReference>